<accession>A0A803P6D0</accession>
<sequence length="110" mass="12029">MAAPALAALKEPIVIAEVDADKFSRLATKFDIDGFPTLKIFMHGVPMDYNGPRKADLLVRYLKKFVAPEVSILDSDSAIISNFVEAAGTYFPIYIGFGLNESVISDMAKK</sequence>
<dbReference type="EMBL" id="UZAU01000330">
    <property type="status" value="NOT_ANNOTATED_CDS"/>
    <property type="molecule type" value="Genomic_DNA"/>
</dbReference>
<dbReference type="GO" id="GO:0005783">
    <property type="term" value="C:endoplasmic reticulum"/>
    <property type="evidence" value="ECO:0007669"/>
    <property type="project" value="TreeGrafter"/>
</dbReference>
<dbReference type="Pfam" id="PF00085">
    <property type="entry name" value="Thioredoxin"/>
    <property type="match status" value="1"/>
</dbReference>
<reference evidence="3" key="2">
    <citation type="submission" date="2021-03" db="UniProtKB">
        <authorList>
            <consortium name="EnsemblPlants"/>
        </authorList>
    </citation>
    <scope>IDENTIFICATION</scope>
</reference>
<dbReference type="Gramene" id="evm.model.03.1707">
    <property type="protein sequence ID" value="cds.evm.model.03.1707"/>
    <property type="gene ID" value="evm.TU.03.1707"/>
</dbReference>
<dbReference type="AlphaFoldDB" id="A0A803P6D0"/>
<organism evidence="3 4">
    <name type="scientific">Cannabis sativa</name>
    <name type="common">Hemp</name>
    <name type="synonym">Marijuana</name>
    <dbReference type="NCBI Taxonomy" id="3483"/>
    <lineage>
        <taxon>Eukaryota</taxon>
        <taxon>Viridiplantae</taxon>
        <taxon>Streptophyta</taxon>
        <taxon>Embryophyta</taxon>
        <taxon>Tracheophyta</taxon>
        <taxon>Spermatophyta</taxon>
        <taxon>Magnoliopsida</taxon>
        <taxon>eudicotyledons</taxon>
        <taxon>Gunneridae</taxon>
        <taxon>Pentapetalae</taxon>
        <taxon>rosids</taxon>
        <taxon>fabids</taxon>
        <taxon>Rosales</taxon>
        <taxon>Cannabaceae</taxon>
        <taxon>Cannabis</taxon>
    </lineage>
</organism>
<keyword evidence="4" id="KW-1185">Reference proteome</keyword>
<evidence type="ECO:0000313" key="4">
    <source>
        <dbReference type="Proteomes" id="UP000596661"/>
    </source>
</evidence>
<reference evidence="3 4" key="1">
    <citation type="submission" date="2018-11" db="EMBL/GenBank/DDBJ databases">
        <authorList>
            <person name="Grassa J C."/>
        </authorList>
    </citation>
    <scope>NUCLEOTIDE SEQUENCE [LARGE SCALE GENOMIC DNA]</scope>
</reference>
<name>A0A803P6D0_CANSA</name>
<dbReference type="Gene3D" id="3.40.30.10">
    <property type="entry name" value="Glutaredoxin"/>
    <property type="match status" value="1"/>
</dbReference>
<proteinExistence type="inferred from homology"/>
<dbReference type="EnsemblPlants" id="evm.model.03.1707.1.5bd9b138">
    <property type="protein sequence ID" value="cds.evm.model.03.1707.1.5bd9b138"/>
    <property type="gene ID" value="evm.TU.03.1707"/>
</dbReference>
<protein>
    <recommendedName>
        <fullName evidence="2">Thioredoxin domain-containing protein</fullName>
    </recommendedName>
</protein>
<comment type="similarity">
    <text evidence="1">Belongs to the protein disulfide isomerase family.</text>
</comment>
<feature type="domain" description="Thioredoxin" evidence="2">
    <location>
        <begin position="7"/>
        <end position="64"/>
    </location>
</feature>
<dbReference type="GO" id="GO:0003756">
    <property type="term" value="F:protein disulfide isomerase activity"/>
    <property type="evidence" value="ECO:0007669"/>
    <property type="project" value="TreeGrafter"/>
</dbReference>
<dbReference type="GO" id="GO:0006457">
    <property type="term" value="P:protein folding"/>
    <property type="evidence" value="ECO:0007669"/>
    <property type="project" value="TreeGrafter"/>
</dbReference>
<evidence type="ECO:0000259" key="2">
    <source>
        <dbReference type="Pfam" id="PF00085"/>
    </source>
</evidence>
<dbReference type="GO" id="GO:0034976">
    <property type="term" value="P:response to endoplasmic reticulum stress"/>
    <property type="evidence" value="ECO:0007669"/>
    <property type="project" value="TreeGrafter"/>
</dbReference>
<dbReference type="Proteomes" id="UP000596661">
    <property type="component" value="Chromosome 3"/>
</dbReference>
<dbReference type="PANTHER" id="PTHR18929">
    <property type="entry name" value="PROTEIN DISULFIDE ISOMERASE"/>
    <property type="match status" value="1"/>
</dbReference>
<dbReference type="InterPro" id="IPR013766">
    <property type="entry name" value="Thioredoxin_domain"/>
</dbReference>
<dbReference type="InterPro" id="IPR036249">
    <property type="entry name" value="Thioredoxin-like_sf"/>
</dbReference>
<dbReference type="EnsemblPlants" id="evm.model.03.1707">
    <property type="protein sequence ID" value="cds.evm.model.03.1707"/>
    <property type="gene ID" value="evm.TU.03.1707"/>
</dbReference>
<dbReference type="SUPFAM" id="SSF52833">
    <property type="entry name" value="Thioredoxin-like"/>
    <property type="match status" value="1"/>
</dbReference>
<dbReference type="PANTHER" id="PTHR18929:SF218">
    <property type="entry name" value="PROTEIN DISULFIDE-ISOMERASE 5-2"/>
    <property type="match status" value="1"/>
</dbReference>
<dbReference type="Gramene" id="evm.model.03.1707.1.5bd9b138">
    <property type="protein sequence ID" value="cds.evm.model.03.1707.1.5bd9b138"/>
    <property type="gene ID" value="evm.TU.03.1707"/>
</dbReference>
<accession>A0A803P6D1</accession>
<evidence type="ECO:0000313" key="3">
    <source>
        <dbReference type="EnsemblPlants" id="cds.evm.model.03.1707"/>
    </source>
</evidence>
<evidence type="ECO:0000256" key="1">
    <source>
        <dbReference type="ARBA" id="ARBA00006347"/>
    </source>
</evidence>